<keyword evidence="7 14" id="KW-0418">Kinase</keyword>
<name>B7K0F5_RIPO1</name>
<dbReference type="EC" id="2.7.11.1" evidence="2"/>
<dbReference type="Pfam" id="PF00069">
    <property type="entry name" value="Pkinase"/>
    <property type="match status" value="1"/>
</dbReference>
<dbReference type="SUPFAM" id="SSF53822">
    <property type="entry name" value="Periplasmic binding protein-like I"/>
    <property type="match status" value="1"/>
</dbReference>
<dbReference type="KEGG" id="cyp:PCC8801_3474"/>
<dbReference type="Pfam" id="PF13458">
    <property type="entry name" value="Peripla_BP_6"/>
    <property type="match status" value="1"/>
</dbReference>
<dbReference type="Proteomes" id="UP000008204">
    <property type="component" value="Chromosome"/>
</dbReference>
<accession>B7K0F5</accession>
<dbReference type="CDD" id="cd06268">
    <property type="entry name" value="PBP1_ABC_transporter_LIVBP-like"/>
    <property type="match status" value="1"/>
</dbReference>
<reference evidence="15" key="1">
    <citation type="journal article" date="2011" name="MBio">
        <title>Novel metabolic attributes of the genus Cyanothece, comprising a group of unicellular nitrogen-fixing Cyanobacteria.</title>
        <authorList>
            <person name="Bandyopadhyay A."/>
            <person name="Elvitigala T."/>
            <person name="Welsh E."/>
            <person name="Stockel J."/>
            <person name="Liberton M."/>
            <person name="Min H."/>
            <person name="Sherman L.A."/>
            <person name="Pakrasi H.B."/>
        </authorList>
    </citation>
    <scope>NUCLEOTIDE SEQUENCE [LARGE SCALE GENOMIC DNA]</scope>
    <source>
        <strain evidence="15">PCC 8801</strain>
    </source>
</reference>
<keyword evidence="4" id="KW-0808">Transferase</keyword>
<dbReference type="InterPro" id="IPR028082">
    <property type="entry name" value="Peripla_BP_I"/>
</dbReference>
<evidence type="ECO:0000256" key="7">
    <source>
        <dbReference type="ARBA" id="ARBA00022777"/>
    </source>
</evidence>
<dbReference type="HOGENOM" id="CLU_016565_0_0_3"/>
<organism evidence="14 15">
    <name type="scientific">Rippkaea orientalis (strain PCC 8801 / RF-1)</name>
    <name type="common">Cyanothece sp. (strain PCC 8801)</name>
    <dbReference type="NCBI Taxonomy" id="41431"/>
    <lineage>
        <taxon>Bacteria</taxon>
        <taxon>Bacillati</taxon>
        <taxon>Cyanobacteriota</taxon>
        <taxon>Cyanophyceae</taxon>
        <taxon>Oscillatoriophycideae</taxon>
        <taxon>Chroococcales</taxon>
        <taxon>Aphanothecaceae</taxon>
        <taxon>Rippkaea</taxon>
        <taxon>Rippkaea orientalis</taxon>
    </lineage>
</organism>
<dbReference type="CDD" id="cd14014">
    <property type="entry name" value="STKc_PknB_like"/>
    <property type="match status" value="1"/>
</dbReference>
<gene>
    <name evidence="14" type="ordered locus">PCC8801_3474</name>
</gene>
<evidence type="ECO:0000313" key="14">
    <source>
        <dbReference type="EMBL" id="ACK67439.1"/>
    </source>
</evidence>
<evidence type="ECO:0000256" key="5">
    <source>
        <dbReference type="ARBA" id="ARBA00022729"/>
    </source>
</evidence>
<dbReference type="InterPro" id="IPR000719">
    <property type="entry name" value="Prot_kinase_dom"/>
</dbReference>
<evidence type="ECO:0000256" key="1">
    <source>
        <dbReference type="ARBA" id="ARBA00010062"/>
    </source>
</evidence>
<dbReference type="PANTHER" id="PTHR24363:SF0">
    <property type="entry name" value="SERINE_THREONINE KINASE LIKE DOMAIN CONTAINING 1"/>
    <property type="match status" value="1"/>
</dbReference>
<dbReference type="eggNOG" id="COG0683">
    <property type="taxonomic scope" value="Bacteria"/>
</dbReference>
<evidence type="ECO:0000259" key="13">
    <source>
        <dbReference type="PROSITE" id="PS50011"/>
    </source>
</evidence>
<feature type="domain" description="Protein kinase" evidence="13">
    <location>
        <begin position="13"/>
        <end position="293"/>
    </location>
</feature>
<comment type="catalytic activity">
    <reaction evidence="10">
        <text>L-seryl-[protein] + ATP = O-phospho-L-seryl-[protein] + ADP + H(+)</text>
        <dbReference type="Rhea" id="RHEA:17989"/>
        <dbReference type="Rhea" id="RHEA-COMP:9863"/>
        <dbReference type="Rhea" id="RHEA-COMP:11604"/>
        <dbReference type="ChEBI" id="CHEBI:15378"/>
        <dbReference type="ChEBI" id="CHEBI:29999"/>
        <dbReference type="ChEBI" id="CHEBI:30616"/>
        <dbReference type="ChEBI" id="CHEBI:83421"/>
        <dbReference type="ChEBI" id="CHEBI:456216"/>
        <dbReference type="EC" id="2.7.11.1"/>
    </reaction>
</comment>
<evidence type="ECO:0000256" key="12">
    <source>
        <dbReference type="SAM" id="MobiDB-lite"/>
    </source>
</evidence>
<dbReference type="EMBL" id="CP001287">
    <property type="protein sequence ID" value="ACK67439.1"/>
    <property type="molecule type" value="Genomic_DNA"/>
</dbReference>
<dbReference type="Gene3D" id="1.10.510.10">
    <property type="entry name" value="Transferase(Phosphotransferase) domain 1"/>
    <property type="match status" value="1"/>
</dbReference>
<dbReference type="PROSITE" id="PS50011">
    <property type="entry name" value="PROTEIN_KINASE_DOM"/>
    <property type="match status" value="1"/>
</dbReference>
<feature type="region of interest" description="Disordered" evidence="12">
    <location>
        <begin position="288"/>
        <end position="310"/>
    </location>
</feature>
<evidence type="ECO:0000256" key="11">
    <source>
        <dbReference type="PROSITE-ProRule" id="PRU10141"/>
    </source>
</evidence>
<dbReference type="InterPro" id="IPR017441">
    <property type="entry name" value="Protein_kinase_ATP_BS"/>
</dbReference>
<sequence>MSLNPGDIFHQHYKIISQLGVGGFGRTYQAQDLANPKHPLCVVKEIIQPQSSDPKILQEVEKRFLREGKTLARLGEHPQIPRLFEYFSENNKFYLIQEYIDGHDLSQEIGTGCLPLSETEVKQLLQDTLEVLSFVHQQHIIHRDIKPSNLRRRKKDGKIVLLDFGAVKEIGTMAATYSEASGGTIAIGTPGYMSAEQQSGQPQLNSDLYSLGMICIQGLTGVHPRALPTDPSTGDVIWRYATADRPIMSISPELERILMRMVRYMFSDRYYSAVEALEDLRQMDNSSLTHPQNYQPTLAPPTVNSLPQKRRGSPQIWWGIGVTSLLLGMGIIITLIPKTCAKVIGDNLSCGEEILSKSIALPEKQEGVKSYLNGRYQEAVEWLEKARKKELKDPETLIYLNNARLKVDGIPFYTIAVAIPLGNPADGGDSGKEILRGVAQLQTAINSDRGINGHGLRVVISDDFNDTGRAKNIAEKLSNQGQVLGVVGHYTSDSTRSVLPIYEMNNLLLISPTSTAESLTENHPLFFRTIPRDRVNAEALVDYLYDVAKQKKAMVFYNPNSAYSRSLHERFLIRFDEKGGQVVKQFDLSNPIFNAEEAIRQGENRQGTSIVLFPDAKSNPYAFPNALKVIRANQGRYLMVGGDSLYTTDILQERELSNGLVVAISWHYLSSSNQFFAKEAKKMWDGNISSRTAMSYDAALVMAIALKEKPKLDIIQKLQSIFNPNIERNALYKSLKRPNFETKGATGKISFELSGDRAEKVVELVKVVPSKCSPYGYMFVLAKYKSAQEAGITCN</sequence>
<proteinExistence type="inferred from homology"/>
<dbReference type="SMART" id="SM00220">
    <property type="entry name" value="S_TKc"/>
    <property type="match status" value="1"/>
</dbReference>
<evidence type="ECO:0000256" key="2">
    <source>
        <dbReference type="ARBA" id="ARBA00012513"/>
    </source>
</evidence>
<keyword evidence="3 14" id="KW-0723">Serine/threonine-protein kinase</keyword>
<dbReference type="STRING" id="41431.PCC8801_3474"/>
<feature type="compositionally biased region" description="Polar residues" evidence="12">
    <location>
        <begin position="288"/>
        <end position="307"/>
    </location>
</feature>
<dbReference type="RefSeq" id="WP_012596698.1">
    <property type="nucleotide sequence ID" value="NC_011726.1"/>
</dbReference>
<dbReference type="PANTHER" id="PTHR24363">
    <property type="entry name" value="SERINE/THREONINE PROTEIN KINASE"/>
    <property type="match status" value="1"/>
</dbReference>
<dbReference type="OrthoDB" id="446586at2"/>
<dbReference type="Gene3D" id="3.30.200.20">
    <property type="entry name" value="Phosphorylase Kinase, domain 1"/>
    <property type="match status" value="1"/>
</dbReference>
<evidence type="ECO:0000256" key="3">
    <source>
        <dbReference type="ARBA" id="ARBA00022527"/>
    </source>
</evidence>
<comment type="catalytic activity">
    <reaction evidence="9">
        <text>L-threonyl-[protein] + ATP = O-phospho-L-threonyl-[protein] + ADP + H(+)</text>
        <dbReference type="Rhea" id="RHEA:46608"/>
        <dbReference type="Rhea" id="RHEA-COMP:11060"/>
        <dbReference type="Rhea" id="RHEA-COMP:11605"/>
        <dbReference type="ChEBI" id="CHEBI:15378"/>
        <dbReference type="ChEBI" id="CHEBI:30013"/>
        <dbReference type="ChEBI" id="CHEBI:30616"/>
        <dbReference type="ChEBI" id="CHEBI:61977"/>
        <dbReference type="ChEBI" id="CHEBI:456216"/>
        <dbReference type="EC" id="2.7.11.1"/>
    </reaction>
</comment>
<dbReference type="AlphaFoldDB" id="B7K0F5"/>
<protein>
    <recommendedName>
        <fullName evidence="2">non-specific serine/threonine protein kinase</fullName>
        <ecNumber evidence="2">2.7.11.1</ecNumber>
    </recommendedName>
</protein>
<dbReference type="InterPro" id="IPR011009">
    <property type="entry name" value="Kinase-like_dom_sf"/>
</dbReference>
<evidence type="ECO:0000256" key="8">
    <source>
        <dbReference type="ARBA" id="ARBA00022840"/>
    </source>
</evidence>
<keyword evidence="8 11" id="KW-0067">ATP-binding</keyword>
<comment type="similarity">
    <text evidence="1">Belongs to the leucine-binding protein family.</text>
</comment>
<dbReference type="Gene3D" id="3.40.50.2300">
    <property type="match status" value="2"/>
</dbReference>
<keyword evidence="15" id="KW-1185">Reference proteome</keyword>
<keyword evidence="6 11" id="KW-0547">Nucleotide-binding</keyword>
<evidence type="ECO:0000256" key="10">
    <source>
        <dbReference type="ARBA" id="ARBA00048679"/>
    </source>
</evidence>
<dbReference type="GO" id="GO:0004674">
    <property type="term" value="F:protein serine/threonine kinase activity"/>
    <property type="evidence" value="ECO:0007669"/>
    <property type="project" value="UniProtKB-KW"/>
</dbReference>
<evidence type="ECO:0000256" key="9">
    <source>
        <dbReference type="ARBA" id="ARBA00047899"/>
    </source>
</evidence>
<dbReference type="PROSITE" id="PS00107">
    <property type="entry name" value="PROTEIN_KINASE_ATP"/>
    <property type="match status" value="1"/>
</dbReference>
<feature type="binding site" evidence="11">
    <location>
        <position position="44"/>
    </location>
    <ligand>
        <name>ATP</name>
        <dbReference type="ChEBI" id="CHEBI:30616"/>
    </ligand>
</feature>
<evidence type="ECO:0000256" key="4">
    <source>
        <dbReference type="ARBA" id="ARBA00022679"/>
    </source>
</evidence>
<keyword evidence="5" id="KW-0732">Signal</keyword>
<evidence type="ECO:0000256" key="6">
    <source>
        <dbReference type="ARBA" id="ARBA00022741"/>
    </source>
</evidence>
<dbReference type="eggNOG" id="COG0515">
    <property type="taxonomic scope" value="Bacteria"/>
</dbReference>
<dbReference type="GO" id="GO:0005524">
    <property type="term" value="F:ATP binding"/>
    <property type="evidence" value="ECO:0007669"/>
    <property type="project" value="UniProtKB-UniRule"/>
</dbReference>
<dbReference type="SUPFAM" id="SSF56112">
    <property type="entry name" value="Protein kinase-like (PK-like)"/>
    <property type="match status" value="1"/>
</dbReference>
<evidence type="ECO:0000313" key="15">
    <source>
        <dbReference type="Proteomes" id="UP000008204"/>
    </source>
</evidence>
<dbReference type="InterPro" id="IPR028081">
    <property type="entry name" value="Leu-bd"/>
</dbReference>